<proteinExistence type="predicted"/>
<organism evidence="1 2">
    <name type="scientific">Spirosoma arboris</name>
    <dbReference type="NCBI Taxonomy" id="2682092"/>
    <lineage>
        <taxon>Bacteria</taxon>
        <taxon>Pseudomonadati</taxon>
        <taxon>Bacteroidota</taxon>
        <taxon>Cytophagia</taxon>
        <taxon>Cytophagales</taxon>
        <taxon>Cytophagaceae</taxon>
        <taxon>Spirosoma</taxon>
    </lineage>
</organism>
<reference evidence="1 2" key="1">
    <citation type="submission" date="2019-12" db="EMBL/GenBank/DDBJ databases">
        <title>Spirosoma sp. HMF4905 genome sequencing and assembly.</title>
        <authorList>
            <person name="Kang H."/>
            <person name="Cha I."/>
            <person name="Kim H."/>
            <person name="Joh K."/>
        </authorList>
    </citation>
    <scope>NUCLEOTIDE SEQUENCE [LARGE SCALE GENOMIC DNA]</scope>
    <source>
        <strain evidence="1 2">HMF4905</strain>
    </source>
</reference>
<name>A0A7K1S474_9BACT</name>
<dbReference type="RefSeq" id="WP_157582530.1">
    <property type="nucleotide sequence ID" value="NZ_WPIN01000001.1"/>
</dbReference>
<dbReference type="EMBL" id="WPIN01000001">
    <property type="protein sequence ID" value="MVM28406.1"/>
    <property type="molecule type" value="Genomic_DNA"/>
</dbReference>
<evidence type="ECO:0000313" key="1">
    <source>
        <dbReference type="EMBL" id="MVM28406.1"/>
    </source>
</evidence>
<evidence type="ECO:0000313" key="2">
    <source>
        <dbReference type="Proteomes" id="UP000436006"/>
    </source>
</evidence>
<gene>
    <name evidence="1" type="ORF">GO755_00065</name>
</gene>
<dbReference type="Proteomes" id="UP000436006">
    <property type="component" value="Unassembled WGS sequence"/>
</dbReference>
<protein>
    <submittedName>
        <fullName evidence="1">Uncharacterized protein</fullName>
    </submittedName>
</protein>
<comment type="caution">
    <text evidence="1">The sequence shown here is derived from an EMBL/GenBank/DDBJ whole genome shotgun (WGS) entry which is preliminary data.</text>
</comment>
<dbReference type="AlphaFoldDB" id="A0A7K1S474"/>
<accession>A0A7K1S474</accession>
<sequence length="136" mass="14918">MNKLSGYREITLSSGEVVELKFCNGSTEIYGQLTGLKTLSDIDASLDLEYVQGMDEAGNPALVPNVTTEYLKGLRLFVYSAALYAARVQNKPINFNEWTAAEWIEDVGTQAILANVDIPEADTKKNETPQPEAVSQ</sequence>
<keyword evidence="2" id="KW-1185">Reference proteome</keyword>